<organism evidence="13 14">
    <name type="scientific">Desulfuromonas thiophila</name>
    <dbReference type="NCBI Taxonomy" id="57664"/>
    <lineage>
        <taxon>Bacteria</taxon>
        <taxon>Pseudomonadati</taxon>
        <taxon>Thermodesulfobacteriota</taxon>
        <taxon>Desulfuromonadia</taxon>
        <taxon>Desulfuromonadales</taxon>
        <taxon>Desulfuromonadaceae</taxon>
        <taxon>Desulfuromonas</taxon>
    </lineage>
</organism>
<dbReference type="InterPro" id="IPR033175">
    <property type="entry name" value="PSD-A"/>
</dbReference>
<dbReference type="EMBL" id="FNAQ01000004">
    <property type="protein sequence ID" value="SDE16420.1"/>
    <property type="molecule type" value="Genomic_DNA"/>
</dbReference>
<dbReference type="EC" id="4.1.1.65" evidence="11"/>
<dbReference type="InterPro" id="IPR003817">
    <property type="entry name" value="PS_Dcarbxylase"/>
</dbReference>
<name>A0A1G7ANY4_9BACT</name>
<keyword evidence="7 11" id="KW-0594">Phospholipid biosynthesis</keyword>
<keyword evidence="6 11" id="KW-0865">Zymogen</keyword>
<dbReference type="GO" id="GO:0005886">
    <property type="term" value="C:plasma membrane"/>
    <property type="evidence" value="ECO:0007669"/>
    <property type="project" value="UniProtKB-SubCell"/>
</dbReference>
<keyword evidence="2 11" id="KW-0444">Lipid biosynthesis</keyword>
<evidence type="ECO:0000256" key="3">
    <source>
        <dbReference type="ARBA" id="ARBA00022793"/>
    </source>
</evidence>
<comment type="cofactor">
    <cofactor evidence="11">
        <name>pyruvate</name>
        <dbReference type="ChEBI" id="CHEBI:15361"/>
    </cofactor>
    <text evidence="11">Binds 1 pyruvoyl group covalently per subunit.</text>
</comment>
<dbReference type="PANTHER" id="PTHR35809">
    <property type="entry name" value="ARCHAETIDYLSERINE DECARBOXYLASE PROENZYME-RELATED"/>
    <property type="match status" value="1"/>
</dbReference>
<evidence type="ECO:0000256" key="12">
    <source>
        <dbReference type="SAM" id="Phobius"/>
    </source>
</evidence>
<comment type="subunit">
    <text evidence="11">Heterodimer of a large membrane-associated beta subunit and a small pyruvoyl-containing alpha subunit.</text>
</comment>
<feature type="site" description="Cleavage (non-hydrolytic); by autocatalysis" evidence="11">
    <location>
        <begin position="182"/>
        <end position="183"/>
    </location>
</feature>
<comment type="catalytic activity">
    <reaction evidence="11">
        <text>a 1,2-diacyl-sn-glycero-3-phospho-L-serine + H(+) = a 1,2-diacyl-sn-glycero-3-phosphoethanolamine + CO2</text>
        <dbReference type="Rhea" id="RHEA:20828"/>
        <dbReference type="ChEBI" id="CHEBI:15378"/>
        <dbReference type="ChEBI" id="CHEBI:16526"/>
        <dbReference type="ChEBI" id="CHEBI:57262"/>
        <dbReference type="ChEBI" id="CHEBI:64612"/>
        <dbReference type="EC" id="4.1.1.65"/>
    </reaction>
</comment>
<dbReference type="NCBIfam" id="NF003678">
    <property type="entry name" value="PRK05305.1-2"/>
    <property type="match status" value="1"/>
</dbReference>
<feature type="active site" description="Schiff-base intermediate with substrate; via pyruvic acid" evidence="11">
    <location>
        <position position="183"/>
    </location>
</feature>
<sequence length="214" mass="23848">MRNQNQPVAIEGYPFIGIFAFLTLVFALLDWSFLAVLLLLLTLFTVYFFRNPDRTIPVDENLVVAPADGKVVFVGTVQEERFLHQPMCKVSIFMSVFNVHVNRVPVSGAVKDQFYNKGKFLNAALDKASLENEQAGMVLETASGQRFLVVQIAGLIARRIVTYPVVGDLLQRGQRYGLIRFGSRVDLYMPADVRLQVSLGDRCVGGETIVGQMS</sequence>
<comment type="subcellular location">
    <subcellularLocation>
        <location evidence="11">Cell membrane</location>
        <topology evidence="11">Peripheral membrane protein</topology>
    </subcellularLocation>
</comment>
<dbReference type="PANTHER" id="PTHR35809:SF1">
    <property type="entry name" value="ARCHAETIDYLSERINE DECARBOXYLASE PROENZYME-RELATED"/>
    <property type="match status" value="1"/>
</dbReference>
<evidence type="ECO:0000256" key="7">
    <source>
        <dbReference type="ARBA" id="ARBA00023209"/>
    </source>
</evidence>
<keyword evidence="9 11" id="KW-1208">Phospholipid metabolism</keyword>
<feature type="transmembrane region" description="Helical" evidence="12">
    <location>
        <begin position="15"/>
        <end position="48"/>
    </location>
</feature>
<evidence type="ECO:0000256" key="9">
    <source>
        <dbReference type="ARBA" id="ARBA00023264"/>
    </source>
</evidence>
<evidence type="ECO:0000313" key="14">
    <source>
        <dbReference type="Proteomes" id="UP000243205"/>
    </source>
</evidence>
<evidence type="ECO:0000256" key="4">
    <source>
        <dbReference type="ARBA" id="ARBA00023098"/>
    </source>
</evidence>
<dbReference type="HAMAP" id="MF_00664">
    <property type="entry name" value="PS_decarb_PSD_A"/>
    <property type="match status" value="1"/>
</dbReference>
<dbReference type="GO" id="GO:0006646">
    <property type="term" value="P:phosphatidylethanolamine biosynthetic process"/>
    <property type="evidence" value="ECO:0007669"/>
    <property type="project" value="UniProtKB-UniRule"/>
</dbReference>
<dbReference type="OrthoDB" id="9790893at2"/>
<proteinExistence type="inferred from homology"/>
<protein>
    <recommendedName>
        <fullName evidence="11">Phosphatidylserine decarboxylase proenzyme</fullName>
        <ecNumber evidence="11">4.1.1.65</ecNumber>
    </recommendedName>
    <component>
        <recommendedName>
            <fullName evidence="11">Phosphatidylserine decarboxylase alpha chain</fullName>
        </recommendedName>
    </component>
    <component>
        <recommendedName>
            <fullName evidence="11">Phosphatidylserine decarboxylase beta chain</fullName>
        </recommendedName>
    </component>
</protein>
<evidence type="ECO:0000256" key="6">
    <source>
        <dbReference type="ARBA" id="ARBA00023145"/>
    </source>
</evidence>
<evidence type="ECO:0000313" key="13">
    <source>
        <dbReference type="EMBL" id="SDE16420.1"/>
    </source>
</evidence>
<feature type="chain" id="PRO_5023459767" description="Phosphatidylserine decarboxylase alpha chain" evidence="11">
    <location>
        <begin position="183"/>
        <end position="214"/>
    </location>
</feature>
<reference evidence="14" key="1">
    <citation type="submission" date="2016-10" db="EMBL/GenBank/DDBJ databases">
        <authorList>
            <person name="Varghese N."/>
            <person name="Submissions S."/>
        </authorList>
    </citation>
    <scope>NUCLEOTIDE SEQUENCE [LARGE SCALE GENOMIC DNA]</scope>
    <source>
        <strain evidence="14">DSM 8987</strain>
    </source>
</reference>
<dbReference type="AlphaFoldDB" id="A0A1G7ANY4"/>
<dbReference type="GO" id="GO:0004609">
    <property type="term" value="F:phosphatidylserine decarboxylase activity"/>
    <property type="evidence" value="ECO:0007669"/>
    <property type="project" value="UniProtKB-UniRule"/>
</dbReference>
<keyword evidence="10 11" id="KW-0670">Pyruvate</keyword>
<dbReference type="Pfam" id="PF02666">
    <property type="entry name" value="PS_Dcarbxylase"/>
    <property type="match status" value="1"/>
</dbReference>
<comment type="PTM">
    <text evidence="11">Is synthesized initially as an inactive proenzyme. Formation of the active enzyme involves a self-maturation process in which the active site pyruvoyl group is generated from an internal serine residue via an autocatalytic post-translational modification. Two non-identical subunits are generated from the proenzyme in this reaction, and the pyruvate is formed at the N-terminus of the alpha chain, which is derived from the carboxyl end of the proenzyme. The post-translation cleavage follows an unusual pathway, termed non-hydrolytic serinolysis, in which the side chain hydroxyl group of the serine supplies its oxygen atom to form the C-terminus of the beta chain, while the remainder of the serine residue undergoes an oxidative deamination to produce ammonia and the pyruvoyl prosthetic group on the alpha chain.</text>
</comment>
<evidence type="ECO:0000256" key="8">
    <source>
        <dbReference type="ARBA" id="ARBA00023239"/>
    </source>
</evidence>
<dbReference type="RefSeq" id="WP_092077222.1">
    <property type="nucleotide sequence ID" value="NZ_CALFZY010000012.1"/>
</dbReference>
<evidence type="ECO:0000256" key="1">
    <source>
        <dbReference type="ARBA" id="ARBA00022475"/>
    </source>
</evidence>
<evidence type="ECO:0000256" key="11">
    <source>
        <dbReference type="HAMAP-Rule" id="MF_00664"/>
    </source>
</evidence>
<dbReference type="UniPathway" id="UPA00558">
    <property type="reaction ID" value="UER00616"/>
</dbReference>
<dbReference type="NCBIfam" id="NF003685">
    <property type="entry name" value="PRK05305.2-5"/>
    <property type="match status" value="1"/>
</dbReference>
<keyword evidence="5 11" id="KW-0472">Membrane</keyword>
<accession>A0A1G7ANY4</accession>
<evidence type="ECO:0000256" key="5">
    <source>
        <dbReference type="ARBA" id="ARBA00023136"/>
    </source>
</evidence>
<feature type="modified residue" description="Pyruvic acid (Ser); by autocatalysis" evidence="11">
    <location>
        <position position="183"/>
    </location>
</feature>
<comment type="similarity">
    <text evidence="11">Belongs to the phosphatidylserine decarboxylase family. PSD-A subfamily.</text>
</comment>
<keyword evidence="12" id="KW-0812">Transmembrane</keyword>
<dbReference type="STRING" id="57664.SAMN05661003_104137"/>
<dbReference type="Proteomes" id="UP000243205">
    <property type="component" value="Unassembled WGS sequence"/>
</dbReference>
<keyword evidence="1 11" id="KW-1003">Cell membrane</keyword>
<comment type="pathway">
    <text evidence="11">Phospholipid metabolism; phosphatidylethanolamine biosynthesis; phosphatidylethanolamine from CDP-diacylglycerol: step 2/2.</text>
</comment>
<keyword evidence="3 11" id="KW-0210">Decarboxylase</keyword>
<keyword evidence="12" id="KW-1133">Transmembrane helix</keyword>
<evidence type="ECO:0000256" key="2">
    <source>
        <dbReference type="ARBA" id="ARBA00022516"/>
    </source>
</evidence>
<evidence type="ECO:0000256" key="10">
    <source>
        <dbReference type="ARBA" id="ARBA00023317"/>
    </source>
</evidence>
<keyword evidence="4 11" id="KW-0443">Lipid metabolism</keyword>
<feature type="chain" id="PRO_5023459766" description="Phosphatidylserine decarboxylase beta chain" evidence="11">
    <location>
        <begin position="1"/>
        <end position="182"/>
    </location>
</feature>
<gene>
    <name evidence="11" type="primary">psd</name>
    <name evidence="13" type="ORF">SAMN05661003_104137</name>
</gene>
<keyword evidence="14" id="KW-1185">Reference proteome</keyword>
<comment type="function">
    <text evidence="11">Catalyzes the formation of phosphatidylethanolamine (PtdEtn) from phosphatidylserine (PtdSer).</text>
</comment>
<keyword evidence="8 11" id="KW-0456">Lyase</keyword>